<sequence>MADDLALAMKRLGLSKVHMIAVSQGGMIAQVLAKRYPELVSRLALVTMADKVNDTMKQTVEGWINLAELGRNKELFLDMMAKTFSDS</sequence>
<dbReference type="Pfam" id="PF00561">
    <property type="entry name" value="Abhydrolase_1"/>
    <property type="match status" value="1"/>
</dbReference>
<evidence type="ECO:0000313" key="2">
    <source>
        <dbReference type="EMBL" id="MET3557230.1"/>
    </source>
</evidence>
<dbReference type="InterPro" id="IPR000073">
    <property type="entry name" value="AB_hydrolase_1"/>
</dbReference>
<dbReference type="Gene3D" id="3.40.50.1820">
    <property type="entry name" value="alpha/beta hydrolase"/>
    <property type="match status" value="1"/>
</dbReference>
<dbReference type="EMBL" id="JBEPLO010000003">
    <property type="protein sequence ID" value="MET3557230.1"/>
    <property type="molecule type" value="Genomic_DNA"/>
</dbReference>
<gene>
    <name evidence="2" type="ORF">ABID29_000339</name>
</gene>
<keyword evidence="3" id="KW-1185">Reference proteome</keyword>
<reference evidence="2 3" key="1">
    <citation type="submission" date="2024-06" db="EMBL/GenBank/DDBJ databases">
        <title>Genomic Encyclopedia of Type Strains, Phase IV (KMG-IV): sequencing the most valuable type-strain genomes for metagenomic binning, comparative biology and taxonomic classification.</title>
        <authorList>
            <person name="Goeker M."/>
        </authorList>
    </citation>
    <scope>NUCLEOTIDE SEQUENCE [LARGE SCALE GENOMIC DNA]</scope>
    <source>
        <strain evidence="2 3">DSM 28303</strain>
    </source>
</reference>
<dbReference type="Proteomes" id="UP001549122">
    <property type="component" value="Unassembled WGS sequence"/>
</dbReference>
<comment type="caution">
    <text evidence="2">The sequence shown here is derived from an EMBL/GenBank/DDBJ whole genome shotgun (WGS) entry which is preliminary data.</text>
</comment>
<protein>
    <submittedName>
        <fullName evidence="2">Pimeloyl-ACP methyl ester carboxylesterase</fullName>
    </submittedName>
</protein>
<accession>A0ABV2FF85</accession>
<dbReference type="InterPro" id="IPR029058">
    <property type="entry name" value="AB_hydrolase_fold"/>
</dbReference>
<proteinExistence type="predicted"/>
<evidence type="ECO:0000313" key="3">
    <source>
        <dbReference type="Proteomes" id="UP001549122"/>
    </source>
</evidence>
<feature type="domain" description="AB hydrolase-1" evidence="1">
    <location>
        <begin position="1"/>
        <end position="61"/>
    </location>
</feature>
<organism evidence="2 3">
    <name type="scientific">Streptococcus rupicaprae</name>
    <dbReference type="NCBI Taxonomy" id="759619"/>
    <lineage>
        <taxon>Bacteria</taxon>
        <taxon>Bacillati</taxon>
        <taxon>Bacillota</taxon>
        <taxon>Bacilli</taxon>
        <taxon>Lactobacillales</taxon>
        <taxon>Streptococcaceae</taxon>
        <taxon>Streptococcus</taxon>
    </lineage>
</organism>
<evidence type="ECO:0000259" key="1">
    <source>
        <dbReference type="Pfam" id="PF00561"/>
    </source>
</evidence>
<dbReference type="SUPFAM" id="SSF53474">
    <property type="entry name" value="alpha/beta-Hydrolases"/>
    <property type="match status" value="1"/>
</dbReference>
<name>A0ABV2FF85_9STRE</name>